<sequence>MPLGRRPPELLGGRGQRPAHAGGDGRRSRGRRLSGEQEQMVSSGGERMSERGREVRWRRREMRRRRRGGSGNQSRREERRHVRPTATSAPCQRNHPENQPGA</sequence>
<reference evidence="2" key="1">
    <citation type="submission" date="2020-05" db="EMBL/GenBank/DDBJ databases">
        <title>WGS assembly of Panicum virgatum.</title>
        <authorList>
            <person name="Lovell J.T."/>
            <person name="Jenkins J."/>
            <person name="Shu S."/>
            <person name="Juenger T.E."/>
            <person name="Schmutz J."/>
        </authorList>
    </citation>
    <scope>NUCLEOTIDE SEQUENCE</scope>
    <source>
        <strain evidence="2">AP13</strain>
    </source>
</reference>
<comment type="caution">
    <text evidence="2">The sequence shown here is derived from an EMBL/GenBank/DDBJ whole genome shotgun (WGS) entry which is preliminary data.</text>
</comment>
<feature type="compositionally biased region" description="Basic residues" evidence="1">
    <location>
        <begin position="56"/>
        <end position="68"/>
    </location>
</feature>
<evidence type="ECO:0000313" key="3">
    <source>
        <dbReference type="Proteomes" id="UP000823388"/>
    </source>
</evidence>
<dbReference type="AlphaFoldDB" id="A0A8T0TK32"/>
<keyword evidence="3" id="KW-1185">Reference proteome</keyword>
<gene>
    <name evidence="2" type="ORF">PVAP13_4KG039358</name>
</gene>
<evidence type="ECO:0000256" key="1">
    <source>
        <dbReference type="SAM" id="MobiDB-lite"/>
    </source>
</evidence>
<dbReference type="EMBL" id="CM029043">
    <property type="protein sequence ID" value="KAG2609423.1"/>
    <property type="molecule type" value="Genomic_DNA"/>
</dbReference>
<organism evidence="2 3">
    <name type="scientific">Panicum virgatum</name>
    <name type="common">Blackwell switchgrass</name>
    <dbReference type="NCBI Taxonomy" id="38727"/>
    <lineage>
        <taxon>Eukaryota</taxon>
        <taxon>Viridiplantae</taxon>
        <taxon>Streptophyta</taxon>
        <taxon>Embryophyta</taxon>
        <taxon>Tracheophyta</taxon>
        <taxon>Spermatophyta</taxon>
        <taxon>Magnoliopsida</taxon>
        <taxon>Liliopsida</taxon>
        <taxon>Poales</taxon>
        <taxon>Poaceae</taxon>
        <taxon>PACMAD clade</taxon>
        <taxon>Panicoideae</taxon>
        <taxon>Panicodae</taxon>
        <taxon>Paniceae</taxon>
        <taxon>Panicinae</taxon>
        <taxon>Panicum</taxon>
        <taxon>Panicum sect. Hiantes</taxon>
    </lineage>
</organism>
<proteinExistence type="predicted"/>
<feature type="region of interest" description="Disordered" evidence="1">
    <location>
        <begin position="1"/>
        <end position="102"/>
    </location>
</feature>
<name>A0A8T0TK32_PANVG</name>
<evidence type="ECO:0000313" key="2">
    <source>
        <dbReference type="EMBL" id="KAG2609423.1"/>
    </source>
</evidence>
<protein>
    <submittedName>
        <fullName evidence="2">Uncharacterized protein</fullName>
    </submittedName>
</protein>
<accession>A0A8T0TK32</accession>
<dbReference type="Proteomes" id="UP000823388">
    <property type="component" value="Chromosome 4K"/>
</dbReference>